<dbReference type="PANTHER" id="PTHR33484:SF3">
    <property type="entry name" value="HYDROXYPROLINE-RICH GLYCOPROTEIN FAMILY PROTEIN"/>
    <property type="match status" value="1"/>
</dbReference>
<dbReference type="eggNOG" id="ENOG502SZ86">
    <property type="taxonomic scope" value="Eukaryota"/>
</dbReference>
<proteinExistence type="predicted"/>
<name>U7E0V0_POPTR</name>
<sequence>MARQVDRLTRIGMEGFALIENSYGWPGRSGRLPSTQVQQNHHHYHHHHHHRQYQDQQTLVYQGTQITTVRMPVIISNEVVQYYGNMVKKPVIPSNEAAQYQGGVVKEPVITSDEAAQ</sequence>
<dbReference type="InParanoid" id="U7E0V0"/>
<dbReference type="EMBL" id="KZ623350">
    <property type="protein sequence ID" value="PNS23877.1"/>
    <property type="molecule type" value="Genomic_DNA"/>
</dbReference>
<dbReference type="PANTHER" id="PTHR33484">
    <property type="entry name" value="BNAC07G33360D PROTEIN"/>
    <property type="match status" value="1"/>
</dbReference>
<protein>
    <submittedName>
        <fullName evidence="1">Uncharacterized protein</fullName>
    </submittedName>
</protein>
<gene>
    <name evidence="1" type="ORF">POPTR_T031100</name>
</gene>
<evidence type="ECO:0000313" key="1">
    <source>
        <dbReference type="EMBL" id="PNS23877.1"/>
    </source>
</evidence>
<organism evidence="1">
    <name type="scientific">Populus trichocarpa</name>
    <name type="common">Western balsam poplar</name>
    <name type="synonym">Populus balsamifera subsp. trichocarpa</name>
    <dbReference type="NCBI Taxonomy" id="3694"/>
    <lineage>
        <taxon>Eukaryota</taxon>
        <taxon>Viridiplantae</taxon>
        <taxon>Streptophyta</taxon>
        <taxon>Embryophyta</taxon>
        <taxon>Tracheophyta</taxon>
        <taxon>Spermatophyta</taxon>
        <taxon>Magnoliopsida</taxon>
        <taxon>eudicotyledons</taxon>
        <taxon>Gunneridae</taxon>
        <taxon>Pentapetalae</taxon>
        <taxon>rosids</taxon>
        <taxon>fabids</taxon>
        <taxon>Malpighiales</taxon>
        <taxon>Salicaceae</taxon>
        <taxon>Saliceae</taxon>
        <taxon>Populus</taxon>
    </lineage>
</organism>
<accession>U7E0V0</accession>
<dbReference type="AlphaFoldDB" id="U7E0V0"/>
<reference evidence="1" key="1">
    <citation type="journal article" date="2006" name="Science">
        <title>The genome of black cottonwood, Populus trichocarpa (Torr. &amp; Gray).</title>
        <authorList>
            <person name="Tuskan G.A."/>
            <person name="Difazio S."/>
            <person name="Jansson S."/>
            <person name="Bohlmann J."/>
            <person name="Grigoriev I."/>
            <person name="Hellsten U."/>
            <person name="Putnam N."/>
            <person name="Ralph S."/>
            <person name="Rombauts S."/>
            <person name="Salamov A."/>
            <person name="Schein J."/>
            <person name="Sterck L."/>
            <person name="Aerts A."/>
            <person name="Bhalerao R.R."/>
            <person name="Bhalerao R.P."/>
            <person name="Blaudez D."/>
            <person name="Boerjan W."/>
            <person name="Brun A."/>
            <person name="Brunner A."/>
            <person name="Busov V."/>
            <person name="Campbell M."/>
            <person name="Carlson J."/>
            <person name="Chalot M."/>
            <person name="Chapman J."/>
            <person name="Chen G.L."/>
            <person name="Cooper D."/>
            <person name="Coutinho P.M."/>
            <person name="Couturier J."/>
            <person name="Covert S."/>
            <person name="Cronk Q."/>
            <person name="Cunningham R."/>
            <person name="Davis J."/>
            <person name="Degroeve S."/>
            <person name="Dejardin A."/>
            <person name="Depamphilis C."/>
            <person name="Detter J."/>
            <person name="Dirks B."/>
            <person name="Dubchak I."/>
            <person name="Duplessis S."/>
            <person name="Ehlting J."/>
            <person name="Ellis B."/>
            <person name="Gendler K."/>
            <person name="Goodstein D."/>
            <person name="Gribskov M."/>
            <person name="Grimwood J."/>
            <person name="Groover A."/>
            <person name="Gunter L."/>
            <person name="Hamberger B."/>
            <person name="Heinze B."/>
            <person name="Helariutta Y."/>
            <person name="Henrissat B."/>
            <person name="Holligan D."/>
            <person name="Holt R."/>
            <person name="Huang W."/>
            <person name="Islam-Faridi N."/>
            <person name="Jones S."/>
            <person name="Jones-Rhoades M."/>
            <person name="Jorgensen R."/>
            <person name="Joshi C."/>
            <person name="Kangasjarvi J."/>
            <person name="Karlsson J."/>
            <person name="Kelleher C."/>
            <person name="Kirkpatrick R."/>
            <person name="Kirst M."/>
            <person name="Kohler A."/>
            <person name="Kalluri U."/>
            <person name="Larimer F."/>
            <person name="Leebens-Mack J."/>
            <person name="Leple J.C."/>
            <person name="Locascio P."/>
            <person name="Lou Y."/>
            <person name="Lucas S."/>
            <person name="Martin F."/>
            <person name="Montanini B."/>
            <person name="Napoli C."/>
            <person name="Nelson D.R."/>
            <person name="Nelson C."/>
            <person name="Nieminen K."/>
            <person name="Nilsson O."/>
            <person name="Pereda V."/>
            <person name="Peter G."/>
            <person name="Philippe R."/>
            <person name="Pilate G."/>
            <person name="Poliakov A."/>
            <person name="Razumovskaya J."/>
            <person name="Richardson P."/>
            <person name="Rinaldi C."/>
            <person name="Ritland K."/>
            <person name="Rouze P."/>
            <person name="Ryaboy D."/>
            <person name="Schmutz J."/>
            <person name="Schrader J."/>
            <person name="Segerman B."/>
            <person name="Shin H."/>
            <person name="Siddiqui A."/>
            <person name="Sterky F."/>
            <person name="Terry A."/>
            <person name="Tsai C.J."/>
            <person name="Uberbacher E."/>
            <person name="Unneberg P."/>
            <person name="Vahala J."/>
            <person name="Wall K."/>
            <person name="Wessler S."/>
            <person name="Yang G."/>
            <person name="Yin T."/>
            <person name="Douglas C."/>
            <person name="Marra M."/>
            <person name="Sandberg G."/>
            <person name="Van de Peer Y."/>
            <person name="Rokhsar D."/>
        </authorList>
    </citation>
    <scope>NUCLEOTIDE SEQUENCE [LARGE SCALE GENOMIC DNA]</scope>
    <source>
        <strain evidence="1">Nisqually-1</strain>
    </source>
</reference>
<dbReference type="HOGENOM" id="CLU_172841_0_0_1"/>
<reference evidence="1" key="2">
    <citation type="submission" date="2017-07" db="EMBL/GenBank/DDBJ databases">
        <title>WGS assembly of Populus trichocarpa.</title>
        <authorList>
            <person name="Tuskan G."/>
            <person name="Difazio S."/>
            <person name="Jansson S."/>
            <person name="Bohlmann J."/>
            <person name="Grigoriev I."/>
            <person name="Hellsten U."/>
            <person name="Putnam N."/>
            <person name="Ralph S."/>
            <person name="Rombauts S."/>
            <person name="Salamov A."/>
            <person name="Schein J."/>
            <person name="Sterck L."/>
            <person name="Aerts A."/>
            <person name="Bhalerao R."/>
            <person name="Bhalerao R."/>
            <person name="Blaudez D."/>
            <person name="Boerjan W."/>
            <person name="Brun A."/>
            <person name="Brunner A."/>
            <person name="Busov V."/>
            <person name="Campbell M."/>
            <person name="Carlson J."/>
            <person name="Chalot M."/>
            <person name="Chapman J."/>
            <person name="Chen G."/>
            <person name="Cooper D."/>
            <person name="Coutinho P."/>
            <person name="Couturier J."/>
            <person name="Covert S."/>
            <person name="Cronk Q."/>
            <person name="Cunningham R."/>
            <person name="Davis J."/>
            <person name="Degroeve S."/>
            <person name="Dejardin A."/>
            <person name="Depamphilis C."/>
            <person name="Detter J."/>
            <person name="Dirks B."/>
            <person name="Dubchak I."/>
            <person name="Duplessis S."/>
            <person name="Ehlting J."/>
            <person name="Ellis B."/>
            <person name="Gendler K."/>
            <person name="Goodstein D."/>
            <person name="Gribskov M."/>
            <person name="Grimwood J."/>
            <person name="Groover A."/>
            <person name="Gunter L."/>
            <person name="Hamberger B."/>
            <person name="Heinze B."/>
            <person name="Helariutta Y."/>
            <person name="Henrissat B."/>
            <person name="Holligan D."/>
            <person name="Holt R."/>
            <person name="Huang W."/>
            <person name="Islam-Faridi N."/>
            <person name="Jones S."/>
            <person name="Jones-Rhoades M."/>
            <person name="Jorgensen R."/>
            <person name="Joshi C."/>
            <person name="Kangasjarvi J."/>
            <person name="Karlsson J."/>
            <person name="Kelleher C."/>
            <person name="Kirkpatrick R."/>
            <person name="Kirst M."/>
            <person name="Kohler A."/>
            <person name="Kalluri U."/>
            <person name="Larimer F."/>
            <person name="Leebens-Mack J."/>
            <person name="Leple J."/>
            <person name="Locascio P."/>
            <person name="Lou Y."/>
            <person name="Lucas S."/>
            <person name="Martin F."/>
            <person name="Montanini B."/>
            <person name="Napoli C."/>
            <person name="Nelson D."/>
            <person name="Nelson C."/>
            <person name="Nieminen K."/>
            <person name="Nilsson O."/>
            <person name="Pereda V."/>
            <person name="Peter G."/>
            <person name="Philippe R."/>
            <person name="Pilate G."/>
            <person name="Poliakov A."/>
            <person name="Razumovskaya J."/>
            <person name="Richardson P."/>
            <person name="Rinaldi C."/>
            <person name="Ritland K."/>
            <person name="Rouze P."/>
            <person name="Ryaboy D."/>
            <person name="Schmutz J."/>
            <person name="Schrader J."/>
            <person name="Segerman B."/>
            <person name="Shin H."/>
            <person name="Siddiqui A."/>
            <person name="Sterky F."/>
            <person name="Terry A."/>
            <person name="Tsai C."/>
            <person name="Uberbacher E."/>
            <person name="Unneberg P."/>
            <person name="Vahala J."/>
            <person name="Wall K."/>
            <person name="Wessler S."/>
            <person name="Yang G."/>
            <person name="Yin T."/>
            <person name="Douglas C."/>
            <person name="Marra M."/>
            <person name="Sandberg G."/>
            <person name="Van De Peer Y."/>
            <person name="Rokhsar D."/>
        </authorList>
    </citation>
    <scope>NUCLEOTIDE SEQUENCE</scope>
    <source>
        <strain evidence="1">Nisqually-1</strain>
    </source>
</reference>